<dbReference type="InterPro" id="IPR027417">
    <property type="entry name" value="P-loop_NTPase"/>
</dbReference>
<dbReference type="Gene3D" id="3.40.50.300">
    <property type="entry name" value="P-loop containing nucleotide triphosphate hydrolases"/>
    <property type="match status" value="1"/>
</dbReference>
<dbReference type="InterPro" id="IPR000792">
    <property type="entry name" value="Tscrpt_reg_LuxR_C"/>
</dbReference>
<sequence length="899" mass="94624">MGSDAEVTAREAEILALVARHLTNAQIADALVISPRTVESHVSAMLRKLQLPDRRSLARHAEAMPGLLVKSGRHGLPLPVTSFIGRTGERAALTAALAGHRLVTATGPGGIGKTRLALSVATEAAPARRAGVWFLDLVHVTDPALVTAAVAETVGVPEQRTTSIERALVAVLAESDALLVLDNCEHVLDGVRACVDRIIAGCPGITVLATSRTRLLLPYERVYVVPGLSVSDAVDLFTARVAAVTGDAGRLDAARVATLCRALDGMALAIELAGARFAALGLDGLESGLGQRLRFLTAGTGGTARHGSLRDAIGWSYELLSPADRALLRRVSVFASWFDAEAAHAVTDAGRERAEVVEGLARLAEHSLLVVERGEPTRYRALETIRQYGVERLDETGELGPIRDGHARWCRSTVDALRGRDPAGIDEGWCAALDRVVDDVDAAVAWSASADLAADLAGLLFLRGHQAQAERRYELAATIAGEPDHLRLAAGAAAGRFAGDDALRLLRKAADAALSAGDRAGAARDLATMAMYIDRAPGIMATPHSPAEADALVAEARALSDDSPATQAALALATGWRDLNAPGNALRAAELAETAGDRILHSIALDLLTAVRLAGDDIAEAGRVARRRLEVIGGLEVGALGGFEIGDAHLMAVEADLALGNLAGAAAGARTLAALPFYRDEDHLATCRRLLVDAFAGHFDDVVRNGERFRIGWERAGRPVARNLARGAYAVAMAYGMRGDDDRREAWIRRTIDLGADADDLAGCVLGWPPVFDAVLALHRGDPAAAVRRLAADIDDPSPFRSSTVGPCRPWYAALWAEAAVLDHHADAAERIERARHAARDNPIAAAIVERAAALTAGDRDTLVGLTVTFAALGCPYQQTRTASLVPAIRLRPGTGSVG</sequence>
<dbReference type="Pfam" id="PF00196">
    <property type="entry name" value="GerE"/>
    <property type="match status" value="1"/>
</dbReference>
<dbReference type="RefSeq" id="WP_020510312.1">
    <property type="nucleotide sequence ID" value="NZ_JBIAZU010000002.1"/>
</dbReference>
<reference evidence="2 3" key="1">
    <citation type="submission" date="2024-10" db="EMBL/GenBank/DDBJ databases">
        <title>The Natural Products Discovery Center: Release of the First 8490 Sequenced Strains for Exploring Actinobacteria Biosynthetic Diversity.</title>
        <authorList>
            <person name="Kalkreuter E."/>
            <person name="Kautsar S.A."/>
            <person name="Yang D."/>
            <person name="Bader C.D."/>
            <person name="Teijaro C.N."/>
            <person name="Fluegel L."/>
            <person name="Davis C.M."/>
            <person name="Simpson J.R."/>
            <person name="Lauterbach L."/>
            <person name="Steele A.D."/>
            <person name="Gui C."/>
            <person name="Meng S."/>
            <person name="Li G."/>
            <person name="Viehrig K."/>
            <person name="Ye F."/>
            <person name="Su P."/>
            <person name="Kiefer A.F."/>
            <person name="Nichols A."/>
            <person name="Cepeda A.J."/>
            <person name="Yan W."/>
            <person name="Fan B."/>
            <person name="Jiang Y."/>
            <person name="Adhikari A."/>
            <person name="Zheng C.-J."/>
            <person name="Schuster L."/>
            <person name="Cowan T.M."/>
            <person name="Smanski M.J."/>
            <person name="Chevrette M.G."/>
            <person name="De Carvalho L.P.S."/>
            <person name="Shen B."/>
        </authorList>
    </citation>
    <scope>NUCLEOTIDE SEQUENCE [LARGE SCALE GENOMIC DNA]</scope>
    <source>
        <strain evidence="2 3">NPDC000087</strain>
    </source>
</reference>
<dbReference type="Proteomes" id="UP001602245">
    <property type="component" value="Unassembled WGS sequence"/>
</dbReference>
<evidence type="ECO:0000313" key="2">
    <source>
        <dbReference type="EMBL" id="MFF5290697.1"/>
    </source>
</evidence>
<dbReference type="InterPro" id="IPR016032">
    <property type="entry name" value="Sig_transdc_resp-reg_C-effctor"/>
</dbReference>
<dbReference type="PROSITE" id="PS50043">
    <property type="entry name" value="HTH_LUXR_2"/>
    <property type="match status" value="1"/>
</dbReference>
<dbReference type="PRINTS" id="PR00038">
    <property type="entry name" value="HTHLUXR"/>
</dbReference>
<dbReference type="InterPro" id="IPR058852">
    <property type="entry name" value="HTH_77"/>
</dbReference>
<dbReference type="GO" id="GO:0005524">
    <property type="term" value="F:ATP binding"/>
    <property type="evidence" value="ECO:0007669"/>
    <property type="project" value="UniProtKB-KW"/>
</dbReference>
<evidence type="ECO:0000259" key="1">
    <source>
        <dbReference type="PROSITE" id="PS50043"/>
    </source>
</evidence>
<organism evidence="2 3">
    <name type="scientific">Paractinoplanes globisporus</name>
    <dbReference type="NCBI Taxonomy" id="113565"/>
    <lineage>
        <taxon>Bacteria</taxon>
        <taxon>Bacillati</taxon>
        <taxon>Actinomycetota</taxon>
        <taxon>Actinomycetes</taxon>
        <taxon>Micromonosporales</taxon>
        <taxon>Micromonosporaceae</taxon>
        <taxon>Paractinoplanes</taxon>
    </lineage>
</organism>
<name>A0ABW6WBK8_9ACTN</name>
<dbReference type="CDD" id="cd06170">
    <property type="entry name" value="LuxR_C_like"/>
    <property type="match status" value="1"/>
</dbReference>
<dbReference type="SUPFAM" id="SSF46894">
    <property type="entry name" value="C-terminal effector domain of the bipartite response regulators"/>
    <property type="match status" value="1"/>
</dbReference>
<dbReference type="SUPFAM" id="SSF52540">
    <property type="entry name" value="P-loop containing nucleoside triphosphate hydrolases"/>
    <property type="match status" value="1"/>
</dbReference>
<keyword evidence="3" id="KW-1185">Reference proteome</keyword>
<comment type="caution">
    <text evidence="2">The sequence shown here is derived from an EMBL/GenBank/DDBJ whole genome shotgun (WGS) entry which is preliminary data.</text>
</comment>
<dbReference type="PANTHER" id="PTHR47691:SF3">
    <property type="entry name" value="HTH-TYPE TRANSCRIPTIONAL REGULATOR RV0890C-RELATED"/>
    <property type="match status" value="1"/>
</dbReference>
<dbReference type="InterPro" id="IPR036388">
    <property type="entry name" value="WH-like_DNA-bd_sf"/>
</dbReference>
<dbReference type="Gene3D" id="1.10.10.10">
    <property type="entry name" value="Winged helix-like DNA-binding domain superfamily/Winged helix DNA-binding domain"/>
    <property type="match status" value="1"/>
</dbReference>
<gene>
    <name evidence="2" type="ORF">ACFY35_14725</name>
</gene>
<proteinExistence type="predicted"/>
<feature type="domain" description="HTH luxR-type" evidence="1">
    <location>
        <begin position="1"/>
        <end position="65"/>
    </location>
</feature>
<keyword evidence="2" id="KW-0547">Nucleotide-binding</keyword>
<dbReference type="PANTHER" id="PTHR47691">
    <property type="entry name" value="REGULATOR-RELATED"/>
    <property type="match status" value="1"/>
</dbReference>
<evidence type="ECO:0000313" key="3">
    <source>
        <dbReference type="Proteomes" id="UP001602245"/>
    </source>
</evidence>
<accession>A0ABW6WBK8</accession>
<dbReference type="EMBL" id="JBIAZU010000002">
    <property type="protein sequence ID" value="MFF5290697.1"/>
    <property type="molecule type" value="Genomic_DNA"/>
</dbReference>
<protein>
    <submittedName>
        <fullName evidence="2">ATP-binding protein</fullName>
    </submittedName>
</protein>
<keyword evidence="2" id="KW-0067">ATP-binding</keyword>
<dbReference type="Pfam" id="PF25872">
    <property type="entry name" value="HTH_77"/>
    <property type="match status" value="1"/>
</dbReference>
<dbReference type="SMART" id="SM00421">
    <property type="entry name" value="HTH_LUXR"/>
    <property type="match status" value="1"/>
</dbReference>